<dbReference type="Gene3D" id="3.40.50.1820">
    <property type="entry name" value="alpha/beta hydrolase"/>
    <property type="match status" value="1"/>
</dbReference>
<dbReference type="WBParaSite" id="PSU_v2.g16721.t1">
    <property type="protein sequence ID" value="PSU_v2.g16721.t1"/>
    <property type="gene ID" value="PSU_v2.g16721"/>
</dbReference>
<dbReference type="SUPFAM" id="SSF53474">
    <property type="entry name" value="alpha/beta-Hydrolases"/>
    <property type="match status" value="1"/>
</dbReference>
<dbReference type="PRINTS" id="PR00724">
    <property type="entry name" value="CRBOXYPTASEC"/>
</dbReference>
<accession>A0A914Y638</accession>
<dbReference type="InterPro" id="IPR001563">
    <property type="entry name" value="Peptidase_S10"/>
</dbReference>
<name>A0A914Y638_9BILA</name>
<evidence type="ECO:0000313" key="2">
    <source>
        <dbReference type="Proteomes" id="UP000887577"/>
    </source>
</evidence>
<dbReference type="GO" id="GO:0004185">
    <property type="term" value="F:serine-type carboxypeptidase activity"/>
    <property type="evidence" value="ECO:0007669"/>
    <property type="project" value="InterPro"/>
</dbReference>
<dbReference type="Pfam" id="PF00450">
    <property type="entry name" value="Peptidase_S10"/>
    <property type="match status" value="1"/>
</dbReference>
<organism evidence="2 3">
    <name type="scientific">Panagrolaimus superbus</name>
    <dbReference type="NCBI Taxonomy" id="310955"/>
    <lineage>
        <taxon>Eukaryota</taxon>
        <taxon>Metazoa</taxon>
        <taxon>Ecdysozoa</taxon>
        <taxon>Nematoda</taxon>
        <taxon>Chromadorea</taxon>
        <taxon>Rhabditida</taxon>
        <taxon>Tylenchina</taxon>
        <taxon>Panagrolaimomorpha</taxon>
        <taxon>Panagrolaimoidea</taxon>
        <taxon>Panagrolaimidae</taxon>
        <taxon>Panagrolaimus</taxon>
    </lineage>
</organism>
<comment type="similarity">
    <text evidence="1">Belongs to the peptidase S10 family.</text>
</comment>
<dbReference type="PANTHER" id="PTHR11802">
    <property type="entry name" value="SERINE PROTEASE FAMILY S10 SERINE CARBOXYPEPTIDASE"/>
    <property type="match status" value="1"/>
</dbReference>
<evidence type="ECO:0000313" key="4">
    <source>
        <dbReference type="WBParaSite" id="PSU_v2.g16721.t1"/>
    </source>
</evidence>
<protein>
    <submittedName>
        <fullName evidence="3 4">Carboxypeptidase</fullName>
    </submittedName>
</protein>
<dbReference type="WBParaSite" id="PSU_v2.g14712.t1">
    <property type="protein sequence ID" value="PSU_v2.g14712.t1"/>
    <property type="gene ID" value="PSU_v2.g14712"/>
</dbReference>
<dbReference type="Proteomes" id="UP000887577">
    <property type="component" value="Unplaced"/>
</dbReference>
<sequence length="130" mass="13988">MALNKAATFIIDIGCSSVAGMLSEMGPFRPNPDGQTLYENVFSWNKQASMIFLEVPRGVGFSYQDLGDDQDASVPDDQNADDAVSAIINWLNTFSSFASRDIYIGGENYGGVLIPLIAKSIGAKIDVSKN</sequence>
<dbReference type="GO" id="GO:0006508">
    <property type="term" value="P:proteolysis"/>
    <property type="evidence" value="ECO:0007669"/>
    <property type="project" value="InterPro"/>
</dbReference>
<dbReference type="InterPro" id="IPR029058">
    <property type="entry name" value="AB_hydrolase_fold"/>
</dbReference>
<reference evidence="3 4" key="1">
    <citation type="submission" date="2022-11" db="UniProtKB">
        <authorList>
            <consortium name="WormBaseParasite"/>
        </authorList>
    </citation>
    <scope>IDENTIFICATION</scope>
</reference>
<proteinExistence type="inferred from homology"/>
<evidence type="ECO:0000313" key="3">
    <source>
        <dbReference type="WBParaSite" id="PSU_v2.g14712.t1"/>
    </source>
</evidence>
<dbReference type="AlphaFoldDB" id="A0A914Y638"/>
<keyword evidence="2" id="KW-1185">Reference proteome</keyword>
<evidence type="ECO:0000256" key="1">
    <source>
        <dbReference type="ARBA" id="ARBA00009431"/>
    </source>
</evidence>
<dbReference type="PANTHER" id="PTHR11802:SF201">
    <property type="entry name" value="CARBOXYPEPTIDASE"/>
    <property type="match status" value="1"/>
</dbReference>